<accession>A0AA88DTN0</accession>
<evidence type="ECO:0000256" key="1">
    <source>
        <dbReference type="SAM" id="MobiDB-lite"/>
    </source>
</evidence>
<gene>
    <name evidence="2" type="ORF">TIFTF001_030408</name>
</gene>
<reference evidence="2" key="1">
    <citation type="submission" date="2023-07" db="EMBL/GenBank/DDBJ databases">
        <title>draft genome sequence of fig (Ficus carica).</title>
        <authorList>
            <person name="Takahashi T."/>
            <person name="Nishimura K."/>
        </authorList>
    </citation>
    <scope>NUCLEOTIDE SEQUENCE</scope>
</reference>
<dbReference type="EMBL" id="BTGU01000110">
    <property type="protein sequence ID" value="GMN61313.1"/>
    <property type="molecule type" value="Genomic_DNA"/>
</dbReference>
<feature type="region of interest" description="Disordered" evidence="1">
    <location>
        <begin position="1"/>
        <end position="35"/>
    </location>
</feature>
<proteinExistence type="predicted"/>
<organism evidence="2 3">
    <name type="scientific">Ficus carica</name>
    <name type="common">Common fig</name>
    <dbReference type="NCBI Taxonomy" id="3494"/>
    <lineage>
        <taxon>Eukaryota</taxon>
        <taxon>Viridiplantae</taxon>
        <taxon>Streptophyta</taxon>
        <taxon>Embryophyta</taxon>
        <taxon>Tracheophyta</taxon>
        <taxon>Spermatophyta</taxon>
        <taxon>Magnoliopsida</taxon>
        <taxon>eudicotyledons</taxon>
        <taxon>Gunneridae</taxon>
        <taxon>Pentapetalae</taxon>
        <taxon>rosids</taxon>
        <taxon>fabids</taxon>
        <taxon>Rosales</taxon>
        <taxon>Moraceae</taxon>
        <taxon>Ficeae</taxon>
        <taxon>Ficus</taxon>
    </lineage>
</organism>
<dbReference type="Proteomes" id="UP001187192">
    <property type="component" value="Unassembled WGS sequence"/>
</dbReference>
<protein>
    <submittedName>
        <fullName evidence="2">Uncharacterized protein</fullName>
    </submittedName>
</protein>
<keyword evidence="3" id="KW-1185">Reference proteome</keyword>
<name>A0AA88DTN0_FICCA</name>
<dbReference type="AlphaFoldDB" id="A0AA88DTN0"/>
<evidence type="ECO:0000313" key="2">
    <source>
        <dbReference type="EMBL" id="GMN61313.1"/>
    </source>
</evidence>
<sequence>MPPKKKTPTPAPTPLGKPSKFPINPTVSPPPSSTPRILPHQLLQFHQPLSPLLSYPLLQANKVQHLLKRSDASVRNRDKLPHVRRDSGNIAKAIEGGMKESNGDTTPVKYVVLLDNE</sequence>
<comment type="caution">
    <text evidence="2">The sequence shown here is derived from an EMBL/GenBank/DDBJ whole genome shotgun (WGS) entry which is preliminary data.</text>
</comment>
<evidence type="ECO:0000313" key="3">
    <source>
        <dbReference type="Proteomes" id="UP001187192"/>
    </source>
</evidence>